<feature type="compositionally biased region" description="Low complexity" evidence="1">
    <location>
        <begin position="23"/>
        <end position="35"/>
    </location>
</feature>
<name>A0A444XAK2_ARAHY</name>
<proteinExistence type="predicted"/>
<protein>
    <recommendedName>
        <fullName evidence="2">Aminotransferase-like plant mobile domain-containing protein</fullName>
    </recommendedName>
</protein>
<gene>
    <name evidence="3" type="ORF">Ahy_B10g106340</name>
</gene>
<feature type="region of interest" description="Disordered" evidence="1">
    <location>
        <begin position="647"/>
        <end position="669"/>
    </location>
</feature>
<evidence type="ECO:0000259" key="2">
    <source>
        <dbReference type="Pfam" id="PF10536"/>
    </source>
</evidence>
<dbReference type="AlphaFoldDB" id="A0A444XAK2"/>
<evidence type="ECO:0000256" key="1">
    <source>
        <dbReference type="SAM" id="MobiDB-lite"/>
    </source>
</evidence>
<feature type="region of interest" description="Disordered" evidence="1">
    <location>
        <begin position="12"/>
        <end position="52"/>
    </location>
</feature>
<dbReference type="GO" id="GO:0010073">
    <property type="term" value="P:meristem maintenance"/>
    <property type="evidence" value="ECO:0007669"/>
    <property type="project" value="InterPro"/>
</dbReference>
<evidence type="ECO:0000313" key="4">
    <source>
        <dbReference type="Proteomes" id="UP000289738"/>
    </source>
</evidence>
<feature type="domain" description="Aminotransferase-like plant mobile" evidence="2">
    <location>
        <begin position="57"/>
        <end position="351"/>
    </location>
</feature>
<organism evidence="3 4">
    <name type="scientific">Arachis hypogaea</name>
    <name type="common">Peanut</name>
    <dbReference type="NCBI Taxonomy" id="3818"/>
    <lineage>
        <taxon>Eukaryota</taxon>
        <taxon>Viridiplantae</taxon>
        <taxon>Streptophyta</taxon>
        <taxon>Embryophyta</taxon>
        <taxon>Tracheophyta</taxon>
        <taxon>Spermatophyta</taxon>
        <taxon>Magnoliopsida</taxon>
        <taxon>eudicotyledons</taxon>
        <taxon>Gunneridae</taxon>
        <taxon>Pentapetalae</taxon>
        <taxon>rosids</taxon>
        <taxon>fabids</taxon>
        <taxon>Fabales</taxon>
        <taxon>Fabaceae</taxon>
        <taxon>Papilionoideae</taxon>
        <taxon>50 kb inversion clade</taxon>
        <taxon>dalbergioids sensu lato</taxon>
        <taxon>Dalbergieae</taxon>
        <taxon>Pterocarpus clade</taxon>
        <taxon>Arachis</taxon>
    </lineage>
</organism>
<feature type="region of interest" description="Disordered" evidence="1">
    <location>
        <begin position="383"/>
        <end position="541"/>
    </location>
</feature>
<accession>A0A444XAK2</accession>
<dbReference type="Proteomes" id="UP000289738">
    <property type="component" value="Chromosome B10"/>
</dbReference>
<dbReference type="PANTHER" id="PTHR46033:SF8">
    <property type="entry name" value="PROTEIN MAINTENANCE OF MERISTEMS-LIKE"/>
    <property type="match status" value="1"/>
</dbReference>
<sequence length="693" mass="74591">MEFADFSMEFGPARTGLNRTETNRTSLNRTGTNRTGTKRSEGRGQSVQPPTRCVRSMHRQQKMILHDQLFGELPPEDCIDDFTVSFSWFQNKFRVLPAHASEETVQIYARGYIMMLLSTALFMDKSGARVHLRWLPYVADLDGLGKYSWASATLSWLYRCLCRVANRNVKNLAGPLSLLQSWIFWRFPAFKPRGFDAILWPLAARWGRFLPSSDEKGPRVIATRHRLDRLTGDDFIWMPYSSLEVIQVVHPDILRPDHTLLWKSTTALIYFASIEWHQVDRVLSQLGGVQHIPEPAINIDFLLSKDGRGPTRWFPDVFATWHQYWDDRRQSVLSFQLVPDPRPSAEYLDWWFRVARRFLSHDRLLMDPRAGGVPVDAPVRGHVAAPARQQGPNVPDNRRRATRARVGTRYSQPVGARHEDAIGIDDDLEHHDDGGGGGGDDGDEGGDDAGTGQQGHRGGWGHGGGGSGWGWGGRDGWGGGGGGGSGWGGGASGSGLGGGGGGGASGAVWGWGGGSGGGDSGGGGGSARGGGSTSGGHVTGHQVDAGVVGVEGTLFHCTTEGGSGGVQADAATLFSDFGSPNQMEQVFGAGSEFFADFAQFGSPAGDYRPQFDGVTVDLNVDLNEVPTGYHGGEFALGGTPASVIGGLRQHPPPVEPEPADAADSRPPDAFVPVTQRRKRVIKPAKCGTGSHMC</sequence>
<dbReference type="PANTHER" id="PTHR46033">
    <property type="entry name" value="PROTEIN MAIN-LIKE 2"/>
    <property type="match status" value="1"/>
</dbReference>
<dbReference type="EMBL" id="SDMP01000020">
    <property type="protein sequence ID" value="RYQ86701.1"/>
    <property type="molecule type" value="Genomic_DNA"/>
</dbReference>
<dbReference type="InterPro" id="IPR044824">
    <property type="entry name" value="MAIN-like"/>
</dbReference>
<evidence type="ECO:0000313" key="3">
    <source>
        <dbReference type="EMBL" id="RYQ86701.1"/>
    </source>
</evidence>
<feature type="compositionally biased region" description="Gly residues" evidence="1">
    <location>
        <begin position="448"/>
        <end position="538"/>
    </location>
</feature>
<dbReference type="Pfam" id="PF10536">
    <property type="entry name" value="PMD"/>
    <property type="match status" value="1"/>
</dbReference>
<dbReference type="InterPro" id="IPR019557">
    <property type="entry name" value="AminoTfrase-like_pln_mobile"/>
</dbReference>
<comment type="caution">
    <text evidence="3">The sequence shown here is derived from an EMBL/GenBank/DDBJ whole genome shotgun (WGS) entry which is preliminary data.</text>
</comment>
<reference evidence="3 4" key="1">
    <citation type="submission" date="2019-01" db="EMBL/GenBank/DDBJ databases">
        <title>Sequencing of cultivated peanut Arachis hypogaea provides insights into genome evolution and oil improvement.</title>
        <authorList>
            <person name="Chen X."/>
        </authorList>
    </citation>
    <scope>NUCLEOTIDE SEQUENCE [LARGE SCALE GENOMIC DNA]</scope>
    <source>
        <strain evidence="4">cv. Fuhuasheng</strain>
        <tissue evidence="3">Leaves</tissue>
    </source>
</reference>
<keyword evidence="4" id="KW-1185">Reference proteome</keyword>